<reference evidence="1 2" key="1">
    <citation type="submission" date="2016-10" db="EMBL/GenBank/DDBJ databases">
        <authorList>
            <person name="de Groot N.N."/>
        </authorList>
    </citation>
    <scope>NUCLEOTIDE SEQUENCE [LARGE SCALE GENOMIC DNA]</scope>
    <source>
        <strain evidence="1 2">CGMCC 1.10457</strain>
    </source>
</reference>
<dbReference type="STRING" id="767519.SAMN05216559_2327"/>
<protein>
    <submittedName>
        <fullName evidence="1">Uncharacterized protein</fullName>
    </submittedName>
</protein>
<evidence type="ECO:0000313" key="2">
    <source>
        <dbReference type="Proteomes" id="UP000199062"/>
    </source>
</evidence>
<keyword evidence="2" id="KW-1185">Reference proteome</keyword>
<sequence>MTLYLTRVEQQQESVVVRHLSDGLSPVQWDSLEMLVTDGGEVSPADIADQYGRHVESVRRALREMKDLVVSEYADVKLRSEYVAEMVHEAVKEARDATRRAVETTAKAAEAAERGLGETMSAFIAWAARHGVDVNDAREAQMTLRFDGTKTVTKAGESLREGFRVWTDAGLPEERFRQATVRFPDGSVGQAWRFLNTG</sequence>
<name>A0A1I6L9Q2_9EURY</name>
<dbReference type="AlphaFoldDB" id="A0A1I6L9Q2"/>
<proteinExistence type="predicted"/>
<dbReference type="Proteomes" id="UP000199062">
    <property type="component" value="Unassembled WGS sequence"/>
</dbReference>
<dbReference type="RefSeq" id="WP_245778654.1">
    <property type="nucleotide sequence ID" value="NZ_FOZK01000002.1"/>
</dbReference>
<dbReference type="EMBL" id="FOZK01000002">
    <property type="protein sequence ID" value="SFS00213.1"/>
    <property type="molecule type" value="Genomic_DNA"/>
</dbReference>
<evidence type="ECO:0000313" key="1">
    <source>
        <dbReference type="EMBL" id="SFS00213.1"/>
    </source>
</evidence>
<accession>A0A1I6L9Q2</accession>
<organism evidence="1 2">
    <name type="scientific">Halomicrobium zhouii</name>
    <dbReference type="NCBI Taxonomy" id="767519"/>
    <lineage>
        <taxon>Archaea</taxon>
        <taxon>Methanobacteriati</taxon>
        <taxon>Methanobacteriota</taxon>
        <taxon>Stenosarchaea group</taxon>
        <taxon>Halobacteria</taxon>
        <taxon>Halobacteriales</taxon>
        <taxon>Haloarculaceae</taxon>
        <taxon>Halomicrobium</taxon>
    </lineage>
</organism>
<gene>
    <name evidence="1" type="ORF">SAMN05216559_2327</name>
</gene>